<dbReference type="PROSITE" id="PS00082">
    <property type="entry name" value="EXTRADIOL_DIOXYGENAS"/>
    <property type="match status" value="1"/>
</dbReference>
<evidence type="ECO:0000313" key="6">
    <source>
        <dbReference type="Proteomes" id="UP001500301"/>
    </source>
</evidence>
<keyword evidence="6" id="KW-1185">Reference proteome</keyword>
<evidence type="ECO:0000313" key="5">
    <source>
        <dbReference type="EMBL" id="GAA3516819.1"/>
    </source>
</evidence>
<protein>
    <submittedName>
        <fullName evidence="5">VOC family protein</fullName>
    </submittedName>
</protein>
<feature type="domain" description="VOC" evidence="4">
    <location>
        <begin position="155"/>
        <end position="282"/>
    </location>
</feature>
<comment type="similarity">
    <text evidence="3">Belongs to the extradiol ring-cleavage dioxygenase family.</text>
</comment>
<sequence>MSLAFLTPTRPDESVFGAVHLGYLVVESQRLTSWHRFAADAIGLHVDELSADALRFRLDDHACRFLVRRGPAEDLMAIGWQVDDHETFDRIVRRVVDRGVPVAEGTPDEAALRGVERLWRFAGPKGIVQELYTAPVPAAQPLRMLSSGWVTGESGLGHVALTSRDPLGIHRFYDTVLDSRLSDYIDENVGGMPLKIRFLRVNERHHSVAVAHVPGLRADPVRTRAQHVNIQSASLDDMLATYQRVRELGFRMAWSVGQHTNDRELSFYCVTPSGFELEVGWNPIVLTPELEQSWQVLTHQGISTWGHRPVDPGLLDRLGQIRQAALNARRPEITVPGLSTPAGAPR</sequence>
<feature type="domain" description="VOC" evidence="4">
    <location>
        <begin position="20"/>
        <end position="134"/>
    </location>
</feature>
<organism evidence="5 6">
    <name type="scientific">Nocardioides daeguensis</name>
    <dbReference type="NCBI Taxonomy" id="908359"/>
    <lineage>
        <taxon>Bacteria</taxon>
        <taxon>Bacillati</taxon>
        <taxon>Actinomycetota</taxon>
        <taxon>Actinomycetes</taxon>
        <taxon>Propionibacteriales</taxon>
        <taxon>Nocardioidaceae</taxon>
        <taxon>Nocardioides</taxon>
    </lineage>
</organism>
<dbReference type="InterPro" id="IPR004360">
    <property type="entry name" value="Glyas_Fos-R_dOase_dom"/>
</dbReference>
<comment type="cofactor">
    <cofactor evidence="3">
        <name>Fe(2+)</name>
        <dbReference type="ChEBI" id="CHEBI:29033"/>
    </cofactor>
</comment>
<reference evidence="6" key="1">
    <citation type="journal article" date="2019" name="Int. J. Syst. Evol. Microbiol.">
        <title>The Global Catalogue of Microorganisms (GCM) 10K type strain sequencing project: providing services to taxonomists for standard genome sequencing and annotation.</title>
        <authorList>
            <consortium name="The Broad Institute Genomics Platform"/>
            <consortium name="The Broad Institute Genome Sequencing Center for Infectious Disease"/>
            <person name="Wu L."/>
            <person name="Ma J."/>
        </authorList>
    </citation>
    <scope>NUCLEOTIDE SEQUENCE [LARGE SCALE GENOMIC DNA]</scope>
    <source>
        <strain evidence="6">JCM 17460</strain>
    </source>
</reference>
<dbReference type="InterPro" id="IPR000486">
    <property type="entry name" value="Xdiol_ring_cleave_dOase_1/2"/>
</dbReference>
<gene>
    <name evidence="5" type="ORF">GCM10022263_00610</name>
</gene>
<dbReference type="Pfam" id="PF00903">
    <property type="entry name" value="Glyoxalase"/>
    <property type="match status" value="1"/>
</dbReference>
<dbReference type="PROSITE" id="PS51819">
    <property type="entry name" value="VOC"/>
    <property type="match status" value="2"/>
</dbReference>
<comment type="caution">
    <text evidence="5">The sequence shown here is derived from an EMBL/GenBank/DDBJ whole genome shotgun (WGS) entry which is preliminary data.</text>
</comment>
<keyword evidence="3" id="KW-0223">Dioxygenase</keyword>
<dbReference type="Proteomes" id="UP001500301">
    <property type="component" value="Unassembled WGS sequence"/>
</dbReference>
<evidence type="ECO:0000256" key="2">
    <source>
        <dbReference type="ARBA" id="ARBA00023004"/>
    </source>
</evidence>
<keyword evidence="2 3" id="KW-0408">Iron</keyword>
<keyword evidence="3" id="KW-0058">Aromatic hydrocarbons catabolism</keyword>
<evidence type="ECO:0000256" key="3">
    <source>
        <dbReference type="RuleBase" id="RU000683"/>
    </source>
</evidence>
<accession>A0ABP6UR15</accession>
<proteinExistence type="inferred from homology"/>
<dbReference type="RefSeq" id="WP_218235430.1">
    <property type="nucleotide sequence ID" value="NZ_BAABBB010000001.1"/>
</dbReference>
<dbReference type="InterPro" id="IPR037523">
    <property type="entry name" value="VOC_core"/>
</dbReference>
<keyword evidence="1" id="KW-0479">Metal-binding</keyword>
<dbReference type="CDD" id="cd07252">
    <property type="entry name" value="BphC1-RGP6_N_like"/>
    <property type="match status" value="1"/>
</dbReference>
<dbReference type="Pfam" id="PF22632">
    <property type="entry name" value="BphC_D1"/>
    <property type="match status" value="1"/>
</dbReference>
<keyword evidence="3" id="KW-0560">Oxidoreductase</keyword>
<name>A0ABP6UR15_9ACTN</name>
<evidence type="ECO:0000259" key="4">
    <source>
        <dbReference type="PROSITE" id="PS51819"/>
    </source>
</evidence>
<dbReference type="EMBL" id="BAABBB010000001">
    <property type="protein sequence ID" value="GAA3516819.1"/>
    <property type="molecule type" value="Genomic_DNA"/>
</dbReference>
<evidence type="ECO:0000256" key="1">
    <source>
        <dbReference type="ARBA" id="ARBA00022723"/>
    </source>
</evidence>